<gene>
    <name evidence="1" type="ORF">Asru_0502_01</name>
</gene>
<dbReference type="RefSeq" id="WP_048862181.1">
    <property type="nucleotide sequence ID" value="NZ_BANB01000502.1"/>
</dbReference>
<name>A0A0D6P7Z6_9PROT</name>
<accession>A0A0D6P7Z6</accession>
<evidence type="ECO:0008006" key="3">
    <source>
        <dbReference type="Google" id="ProtNLM"/>
    </source>
</evidence>
<dbReference type="AlphaFoldDB" id="A0A0D6P7Z6"/>
<dbReference type="EMBL" id="BANB01000502">
    <property type="protein sequence ID" value="GAN77895.1"/>
    <property type="molecule type" value="Genomic_DNA"/>
</dbReference>
<organism evidence="1 2">
    <name type="scientific">Acidisphaera rubrifaciens HS-AP3</name>
    <dbReference type="NCBI Taxonomy" id="1231350"/>
    <lineage>
        <taxon>Bacteria</taxon>
        <taxon>Pseudomonadati</taxon>
        <taxon>Pseudomonadota</taxon>
        <taxon>Alphaproteobacteria</taxon>
        <taxon>Acetobacterales</taxon>
        <taxon>Acetobacteraceae</taxon>
        <taxon>Acidisphaera</taxon>
    </lineage>
</organism>
<dbReference type="OrthoDB" id="7255279at2"/>
<protein>
    <recommendedName>
        <fullName evidence="3">Lipoprotein</fullName>
    </recommendedName>
</protein>
<keyword evidence="2" id="KW-1185">Reference proteome</keyword>
<comment type="caution">
    <text evidence="1">The sequence shown here is derived from an EMBL/GenBank/DDBJ whole genome shotgun (WGS) entry which is preliminary data.</text>
</comment>
<evidence type="ECO:0000313" key="2">
    <source>
        <dbReference type="Proteomes" id="UP000032680"/>
    </source>
</evidence>
<proteinExistence type="predicted"/>
<dbReference type="Proteomes" id="UP000032680">
    <property type="component" value="Unassembled WGS sequence"/>
</dbReference>
<sequence>MRRLAAACLASVLLYATLFGCVLDRRLDQGFLRALIEAKLARGAAVGTPKLVILAGSNALYSHRCETIEPILRLPCVNAGVAVGIGLDYLFARWREVLRRGDVLYLPMEIAQYTRGRLATATGPDAAIMFRHDRATLERLGASRMLAALFAFDLRAAVVSVAEAGLSAAGMADPRGAAGIEVNAWGDRTGHSLALAAATRGFILHLPPSGTTGAAITAGYGASLIAAFVRDETARGVLVIGGLPTGFADDAPGPDVVAAIRRIYVGNGGVFLALPNDSRYPRTDFFDTADHLSEPCQIHHSIMLAGALARLLHRRADIHPDDPPCAEAVGTDMAINAPPVRAR</sequence>
<reference evidence="1 2" key="1">
    <citation type="submission" date="2012-11" db="EMBL/GenBank/DDBJ databases">
        <title>Whole genome sequence of Acidisphaera rubrifaciens HS-AP3.</title>
        <authorList>
            <person name="Azuma Y."/>
            <person name="Higashiura N."/>
            <person name="Hirakawa H."/>
            <person name="Matsushita K."/>
        </authorList>
    </citation>
    <scope>NUCLEOTIDE SEQUENCE [LARGE SCALE GENOMIC DNA]</scope>
    <source>
        <strain evidence="1 2">HS-AP3</strain>
    </source>
</reference>
<evidence type="ECO:0000313" key="1">
    <source>
        <dbReference type="EMBL" id="GAN77895.1"/>
    </source>
</evidence>
<dbReference type="PROSITE" id="PS51257">
    <property type="entry name" value="PROKAR_LIPOPROTEIN"/>
    <property type="match status" value="1"/>
</dbReference>